<reference evidence="4 5" key="1">
    <citation type="submission" date="2016-08" db="EMBL/GenBank/DDBJ databases">
        <title>Complete genome sequence of Fictibacillus arsenicus G25-54, a strain with toxicity to nematodes and a potential arsenic-resistance activity.</title>
        <authorList>
            <person name="Zheng Z."/>
        </authorList>
    </citation>
    <scope>NUCLEOTIDE SEQUENCE [LARGE SCALE GENOMIC DNA]</scope>
    <source>
        <strain evidence="4 5">G25-54</strain>
    </source>
</reference>
<proteinExistence type="predicted"/>
<dbReference type="EMBL" id="CP016761">
    <property type="protein sequence ID" value="ANX13801.1"/>
    <property type="molecule type" value="Genomic_DNA"/>
</dbReference>
<dbReference type="InterPro" id="IPR003790">
    <property type="entry name" value="GHL10"/>
</dbReference>
<dbReference type="InterPro" id="IPR052177">
    <property type="entry name" value="Divisome_Glycosyl_Hydrolase"/>
</dbReference>
<dbReference type="AlphaFoldDB" id="A0A1B1Z8T5"/>
<evidence type="ECO:0000259" key="3">
    <source>
        <dbReference type="Pfam" id="PF16373"/>
    </source>
</evidence>
<name>A0A1B1Z8T5_9BACL</name>
<protein>
    <recommendedName>
        <fullName evidence="6">Glycosyl hydrolase-like 10 domain-containing protein</fullName>
    </recommendedName>
</protein>
<sequence>MKETTILWVDFIANADYLASKENQKTFIKNAKNAGVTRLVIDAKIPFGQVTYPSSIASHVSSVQDGRYDVWRGRDFLKEMLELGHQEGFIVLANLDVFAEGEKAAEEGVAYEKKEWQTIFYQYEPSRKKGEFVAAEDSSEYAVWVNPILPEVEDYELSILQEVVENYDVDGVVLDRCRYPNVYGDFSDFSRNRFEDFTGEKLKNWPEDILSFTTEGELARGTYFNKWAEWRAGNITEYVKKAKKIVKKRNSNLLFSIYVGSWHPLYYHEGVNWGSNTFQPDYDWTSETYHVTGYGDELDFIMTGCYYPDVTKDEAIANQKPADWYSVEGGIDVSLKTLNGKTPVVASLYLKDYEKNPEQFLKAIKMCKERSAGVMLFDTSHFNSFQWWDLVKKPSIKQ</sequence>
<dbReference type="Pfam" id="PF02638">
    <property type="entry name" value="GHL10"/>
    <property type="match status" value="1"/>
</dbReference>
<evidence type="ECO:0000259" key="2">
    <source>
        <dbReference type="Pfam" id="PF02638"/>
    </source>
</evidence>
<dbReference type="PANTHER" id="PTHR43405">
    <property type="entry name" value="GLYCOSYL HYDROLASE DIGH"/>
    <property type="match status" value="1"/>
</dbReference>
<gene>
    <name evidence="4" type="ORF">ABE41_017460</name>
</gene>
<dbReference type="OrthoDB" id="9760892at2"/>
<keyword evidence="5" id="KW-1185">Reference proteome</keyword>
<dbReference type="InterPro" id="IPR032280">
    <property type="entry name" value="DUF4985"/>
</dbReference>
<dbReference type="Gene3D" id="3.20.20.80">
    <property type="entry name" value="Glycosidases"/>
    <property type="match status" value="1"/>
</dbReference>
<dbReference type="PANTHER" id="PTHR43405:SF1">
    <property type="entry name" value="GLYCOSYL HYDROLASE DIGH"/>
    <property type="match status" value="1"/>
</dbReference>
<dbReference type="Pfam" id="PF16373">
    <property type="entry name" value="DUF4985"/>
    <property type="match status" value="1"/>
</dbReference>
<evidence type="ECO:0000313" key="5">
    <source>
        <dbReference type="Proteomes" id="UP000077412"/>
    </source>
</evidence>
<feature type="domain" description="Glycosyl hydrolase-like 10" evidence="2">
    <location>
        <begin position="8"/>
        <end position="258"/>
    </location>
</feature>
<dbReference type="Proteomes" id="UP000077412">
    <property type="component" value="Chromosome"/>
</dbReference>
<accession>A0A1B1Z8T5</accession>
<dbReference type="InterPro" id="IPR017853">
    <property type="entry name" value="GH"/>
</dbReference>
<evidence type="ECO:0000313" key="4">
    <source>
        <dbReference type="EMBL" id="ANX13801.1"/>
    </source>
</evidence>
<dbReference type="SUPFAM" id="SSF51445">
    <property type="entry name" value="(Trans)glycosidases"/>
    <property type="match status" value="1"/>
</dbReference>
<feature type="domain" description="DUF4985" evidence="3">
    <location>
        <begin position="281"/>
        <end position="392"/>
    </location>
</feature>
<dbReference type="STRING" id="255247.ABE41_017460"/>
<evidence type="ECO:0008006" key="6">
    <source>
        <dbReference type="Google" id="ProtNLM"/>
    </source>
</evidence>
<dbReference type="RefSeq" id="WP_066293135.1">
    <property type="nucleotide sequence ID" value="NZ_CP016761.1"/>
</dbReference>
<organism evidence="4 5">
    <name type="scientific">Fictibacillus arsenicus</name>
    <dbReference type="NCBI Taxonomy" id="255247"/>
    <lineage>
        <taxon>Bacteria</taxon>
        <taxon>Bacillati</taxon>
        <taxon>Bacillota</taxon>
        <taxon>Bacilli</taxon>
        <taxon>Bacillales</taxon>
        <taxon>Fictibacillaceae</taxon>
        <taxon>Fictibacillus</taxon>
    </lineage>
</organism>
<keyword evidence="1" id="KW-0732">Signal</keyword>
<dbReference type="KEGG" id="far:ABE41_017460"/>
<evidence type="ECO:0000256" key="1">
    <source>
        <dbReference type="ARBA" id="ARBA00022729"/>
    </source>
</evidence>